<dbReference type="GeneID" id="108732813"/>
<protein>
    <submittedName>
        <fullName evidence="3">Uncharacterized protein LOC108732813</fullName>
    </submittedName>
</protein>
<evidence type="ECO:0000313" key="2">
    <source>
        <dbReference type="Proteomes" id="UP000192223"/>
    </source>
</evidence>
<name>A0A1W4WGY6_AGRPL</name>
<sequence>MEEYVRDNFKDYDLLLETYGGSTPCQNKNDNLDVITSDSSNGNDQNINKFGNKIDSSNKLPPKPSLVKKLSNIILEEKNTAVDNTVIKNSSDKVSNNYPEHGPLTYPTSSYPSTQNTPSSVTPSSIPPQNMSFFSTTMSPKISTSRRYPISKKRNSKKVLNPTRKVGLSIANFNFEDSLMSPGPLSQSDSLRDIAKTCAKQPQDKLNHDLIRSTNHEERPRLSSTNGNYRVVEIVDDIDRKTNNLPESMKIDVKSISWRSPLVSSPHQKYSPNVSRDNEISKLPPNKTTSENNFSDNAQETFLRDNFTDFLSTSLLETIEKLNEQQSNVQQHQKEPPASQQYPPPKNPQHPEKRIKITEYSATAQKYSEDQLEASTRMSACSVLNNTADSTFPSEQISSRGSENNCSFTETFLENRPKYDPQRVEYDGYYSRRNPDDFQEANFDSRRTQCISQYNNPRKIETPFPTYEPRSQQNRPSTSERNFYHEFPRPYTQHNYPLKEVKFIGQSCHPPPSTSCCCHRTQCRNDLLYDRSPRKMDYYYEREPENIGTMKRIQPNSERYPNHNLHHYDTQNEFQMGNRNPRSDFIVPPRFVSNNNNEAEFVETEKNYTYQRREPPCRAPRRNVFEEVPKTFELEGRYNINHQNLHETENFVRNRYSPNFNQMVRPHSQSSGDYYQNPSFPRENNYQRRFISPSGGPCTEENTQHNFSLLNSNENIPLQVRYSSPTSQYLDSHHPRIFP</sequence>
<evidence type="ECO:0000256" key="1">
    <source>
        <dbReference type="SAM" id="MobiDB-lite"/>
    </source>
</evidence>
<accession>A0A1W4WGY6</accession>
<evidence type="ECO:0000313" key="3">
    <source>
        <dbReference type="RefSeq" id="XP_018319280.1"/>
    </source>
</evidence>
<feature type="region of interest" description="Disordered" evidence="1">
    <location>
        <begin position="262"/>
        <end position="294"/>
    </location>
</feature>
<dbReference type="RefSeq" id="XP_018319280.1">
    <property type="nucleotide sequence ID" value="XM_018463778.2"/>
</dbReference>
<dbReference type="InParanoid" id="A0A1W4WGY6"/>
<dbReference type="Proteomes" id="UP000192223">
    <property type="component" value="Unplaced"/>
</dbReference>
<feature type="region of interest" description="Disordered" evidence="1">
    <location>
        <begin position="326"/>
        <end position="352"/>
    </location>
</feature>
<proteinExistence type="predicted"/>
<feature type="compositionally biased region" description="Low complexity" evidence="1">
    <location>
        <begin position="117"/>
        <end position="128"/>
    </location>
</feature>
<feature type="compositionally biased region" description="Polar residues" evidence="1">
    <location>
        <begin position="106"/>
        <end position="116"/>
    </location>
</feature>
<feature type="region of interest" description="Disordered" evidence="1">
    <location>
        <begin position="457"/>
        <end position="482"/>
    </location>
</feature>
<dbReference type="KEGG" id="apln:108732813"/>
<feature type="compositionally biased region" description="Polar residues" evidence="1">
    <location>
        <begin position="88"/>
        <end position="98"/>
    </location>
</feature>
<feature type="compositionally biased region" description="Polar residues" evidence="1">
    <location>
        <begin position="469"/>
        <end position="481"/>
    </location>
</feature>
<reference evidence="3" key="1">
    <citation type="submission" date="2025-08" db="UniProtKB">
        <authorList>
            <consortium name="RefSeq"/>
        </authorList>
    </citation>
    <scope>IDENTIFICATION</scope>
    <source>
        <tissue evidence="3">Entire body</tissue>
    </source>
</reference>
<feature type="compositionally biased region" description="Polar residues" evidence="1">
    <location>
        <begin position="262"/>
        <end position="275"/>
    </location>
</feature>
<feature type="region of interest" description="Disordered" evidence="1">
    <location>
        <begin position="88"/>
        <end position="136"/>
    </location>
</feature>
<gene>
    <name evidence="3" type="primary">LOC108732813</name>
</gene>
<organism evidence="2 3">
    <name type="scientific">Agrilus planipennis</name>
    <name type="common">Emerald ash borer</name>
    <name type="synonym">Agrilus marcopoli</name>
    <dbReference type="NCBI Taxonomy" id="224129"/>
    <lineage>
        <taxon>Eukaryota</taxon>
        <taxon>Metazoa</taxon>
        <taxon>Ecdysozoa</taxon>
        <taxon>Arthropoda</taxon>
        <taxon>Hexapoda</taxon>
        <taxon>Insecta</taxon>
        <taxon>Pterygota</taxon>
        <taxon>Neoptera</taxon>
        <taxon>Endopterygota</taxon>
        <taxon>Coleoptera</taxon>
        <taxon>Polyphaga</taxon>
        <taxon>Elateriformia</taxon>
        <taxon>Buprestoidea</taxon>
        <taxon>Buprestidae</taxon>
        <taxon>Agrilinae</taxon>
        <taxon>Agrilus</taxon>
    </lineage>
</organism>
<dbReference type="AlphaFoldDB" id="A0A1W4WGY6"/>
<keyword evidence="2" id="KW-1185">Reference proteome</keyword>